<dbReference type="Pfam" id="PF00990">
    <property type="entry name" value="GGDEF"/>
    <property type="match status" value="1"/>
</dbReference>
<evidence type="ECO:0000259" key="4">
    <source>
        <dbReference type="PROSITE" id="PS50887"/>
    </source>
</evidence>
<dbReference type="GO" id="GO:0003824">
    <property type="term" value="F:catalytic activity"/>
    <property type="evidence" value="ECO:0007669"/>
    <property type="project" value="UniProtKB-ARBA"/>
</dbReference>
<dbReference type="PANTHER" id="PTHR46663:SF2">
    <property type="entry name" value="GGDEF DOMAIN-CONTAINING PROTEIN"/>
    <property type="match status" value="1"/>
</dbReference>
<dbReference type="InterPro" id="IPR043128">
    <property type="entry name" value="Rev_trsase/Diguanyl_cyclase"/>
</dbReference>
<protein>
    <recommendedName>
        <fullName evidence="4">GGDEF domain-containing protein</fullName>
    </recommendedName>
</protein>
<accession>A0A1Q8ERL6</accession>
<dbReference type="PANTHER" id="PTHR46663">
    <property type="entry name" value="DIGUANYLATE CYCLASE DGCT-RELATED"/>
    <property type="match status" value="1"/>
</dbReference>
<dbReference type="Proteomes" id="UP000185578">
    <property type="component" value="Unassembled WGS sequence"/>
</dbReference>
<dbReference type="SUPFAM" id="SSF55073">
    <property type="entry name" value="Nucleotide cyclase"/>
    <property type="match status" value="1"/>
</dbReference>
<dbReference type="EMBL" id="MSCT01000009">
    <property type="protein sequence ID" value="OLF54435.1"/>
    <property type="molecule type" value="Genomic_DNA"/>
</dbReference>
<feature type="transmembrane region" description="Helical" evidence="3">
    <location>
        <begin position="15"/>
        <end position="34"/>
    </location>
</feature>
<dbReference type="SMART" id="SM00267">
    <property type="entry name" value="GGDEF"/>
    <property type="match status" value="1"/>
</dbReference>
<feature type="transmembrane region" description="Helical" evidence="3">
    <location>
        <begin position="261"/>
        <end position="281"/>
    </location>
</feature>
<keyword evidence="3" id="KW-1133">Transmembrane helix</keyword>
<dbReference type="GO" id="GO:0005886">
    <property type="term" value="C:plasma membrane"/>
    <property type="evidence" value="ECO:0007669"/>
    <property type="project" value="UniProtKB-SubCell"/>
</dbReference>
<comment type="subcellular location">
    <subcellularLocation>
        <location evidence="2">Cell inner membrane</location>
    </subcellularLocation>
</comment>
<dbReference type="InterPro" id="IPR029787">
    <property type="entry name" value="Nucleotide_cyclase"/>
</dbReference>
<dbReference type="CDD" id="cd01949">
    <property type="entry name" value="GGDEF"/>
    <property type="match status" value="1"/>
</dbReference>
<organism evidence="5 6">
    <name type="scientific">Pseudomonas chlororaphis</name>
    <dbReference type="NCBI Taxonomy" id="587753"/>
    <lineage>
        <taxon>Bacteria</taxon>
        <taxon>Pseudomonadati</taxon>
        <taxon>Pseudomonadota</taxon>
        <taxon>Gammaproteobacteria</taxon>
        <taxon>Pseudomonadales</taxon>
        <taxon>Pseudomonadaceae</taxon>
        <taxon>Pseudomonas</taxon>
    </lineage>
</organism>
<evidence type="ECO:0000313" key="6">
    <source>
        <dbReference type="Proteomes" id="UP000185578"/>
    </source>
</evidence>
<dbReference type="FunFam" id="3.30.70.270:FF:000001">
    <property type="entry name" value="Diguanylate cyclase domain protein"/>
    <property type="match status" value="1"/>
</dbReference>
<dbReference type="AlphaFoldDB" id="A0A1Q8ERL6"/>
<gene>
    <name evidence="5" type="ORF">BTN82_10510</name>
</gene>
<comment type="cofactor">
    <cofactor evidence="1">
        <name>Mg(2+)</name>
        <dbReference type="ChEBI" id="CHEBI:18420"/>
    </cofactor>
</comment>
<feature type="domain" description="GGDEF" evidence="4">
    <location>
        <begin position="327"/>
        <end position="460"/>
    </location>
</feature>
<dbReference type="InterPro" id="IPR000160">
    <property type="entry name" value="GGDEF_dom"/>
</dbReference>
<keyword evidence="3" id="KW-0472">Membrane</keyword>
<evidence type="ECO:0000256" key="2">
    <source>
        <dbReference type="ARBA" id="ARBA00004533"/>
    </source>
</evidence>
<dbReference type="InterPro" id="IPR006189">
    <property type="entry name" value="CHASE_dom"/>
</dbReference>
<name>A0A1Q8ERL6_9PSED</name>
<evidence type="ECO:0000256" key="3">
    <source>
        <dbReference type="SAM" id="Phobius"/>
    </source>
</evidence>
<dbReference type="SMART" id="SM01079">
    <property type="entry name" value="CHASE"/>
    <property type="match status" value="1"/>
</dbReference>
<reference evidence="5 6" key="1">
    <citation type="submission" date="2016-12" db="EMBL/GenBank/DDBJ databases">
        <authorList>
            <person name="Song W.-J."/>
            <person name="Kurnit D.M."/>
        </authorList>
    </citation>
    <scope>NUCLEOTIDE SEQUENCE [LARGE SCALE GENOMIC DNA]</scope>
    <source>
        <strain evidence="5 6">PCL1601</strain>
    </source>
</reference>
<dbReference type="Gene3D" id="3.30.70.270">
    <property type="match status" value="1"/>
</dbReference>
<dbReference type="NCBIfam" id="TIGR00254">
    <property type="entry name" value="GGDEF"/>
    <property type="match status" value="1"/>
</dbReference>
<dbReference type="InterPro" id="IPR052163">
    <property type="entry name" value="DGC-Regulatory_Protein"/>
</dbReference>
<evidence type="ECO:0000313" key="5">
    <source>
        <dbReference type="EMBL" id="OLF54435.1"/>
    </source>
</evidence>
<keyword evidence="3" id="KW-0812">Transmembrane</keyword>
<dbReference type="PROSITE" id="PS50887">
    <property type="entry name" value="GGDEF"/>
    <property type="match status" value="1"/>
</dbReference>
<dbReference type="OrthoDB" id="9812260at2"/>
<proteinExistence type="predicted"/>
<sequence>MQEVVTKVFSGLDKIKVSVAVFVLCVLAGALIVVKLNAAAREAESAHTLQIAGSYASSIEKVIQHALSSTNTLAVMVHQGEGSVPHFNRLVRYMLPMYKGAFALSLAPQGVIRQIEPAAPNILVKNHDLFEGKDRVDVIKNIREGELRFRGPFTLIQGPQGAIGTLPVFLQEPDGKKYFWGFTVVTLKFPDAFADSDLPSLEQLGYAYRFSGVNPETGQEELIQASAAPLDVEAVRIPLTLYEAQWELRVSRIADWRNTGLLLFEALLVLLGATLVAWLAYSLTALDQQRKKLQEIAMYDPLTHLPNRRLLGMKLDEILDRAQGRNAKVVVCYLDLDGFKSVNDNLGHAAGDQLLKIVADRLQSCLRVCDLLARVGGDEFVVVLDDLGSIDEVAPILDRIIHVVGQPLTISGVRADVSASLGAAFYQTHGVEADQLLRAADQAMYLAKKLGKNRYVFAQSEGPGRVAQIDR</sequence>
<evidence type="ECO:0000256" key="1">
    <source>
        <dbReference type="ARBA" id="ARBA00001946"/>
    </source>
</evidence>
<dbReference type="RefSeq" id="WP_075119058.1">
    <property type="nucleotide sequence ID" value="NZ_MSCT01000009.1"/>
</dbReference>
<comment type="caution">
    <text evidence="5">The sequence shown here is derived from an EMBL/GenBank/DDBJ whole genome shotgun (WGS) entry which is preliminary data.</text>
</comment>